<dbReference type="Pfam" id="PF12358">
    <property type="entry name" value="DUF3644"/>
    <property type="match status" value="1"/>
</dbReference>
<reference evidence="3" key="1">
    <citation type="submission" date="2020-10" db="EMBL/GenBank/DDBJ databases">
        <authorList>
            <person name="Gilroy R."/>
        </authorList>
    </citation>
    <scope>NUCLEOTIDE SEQUENCE</scope>
    <source>
        <strain evidence="3">ChiW17-6978</strain>
    </source>
</reference>
<evidence type="ECO:0000259" key="2">
    <source>
        <dbReference type="Pfam" id="PF12358"/>
    </source>
</evidence>
<name>A0A9D1GRF9_9MOLU</name>
<accession>A0A9D1GRF9</accession>
<evidence type="ECO:0000313" key="3">
    <source>
        <dbReference type="EMBL" id="HIT50317.1"/>
    </source>
</evidence>
<feature type="transmembrane region" description="Helical" evidence="1">
    <location>
        <begin position="42"/>
        <end position="59"/>
    </location>
</feature>
<comment type="caution">
    <text evidence="3">The sequence shown here is derived from an EMBL/GenBank/DDBJ whole genome shotgun (WGS) entry which is preliminary data.</text>
</comment>
<keyword evidence="1" id="KW-0812">Transmembrane</keyword>
<keyword evidence="1" id="KW-1133">Transmembrane helix</keyword>
<feature type="domain" description="DUF3644" evidence="2">
    <location>
        <begin position="16"/>
        <end position="198"/>
    </location>
</feature>
<dbReference type="EMBL" id="DVLF01000150">
    <property type="protein sequence ID" value="HIT50317.1"/>
    <property type="molecule type" value="Genomic_DNA"/>
</dbReference>
<protein>
    <submittedName>
        <fullName evidence="3">DUF3644 domain-containing protein</fullName>
    </submittedName>
</protein>
<evidence type="ECO:0000313" key="4">
    <source>
        <dbReference type="Proteomes" id="UP000886758"/>
    </source>
</evidence>
<gene>
    <name evidence="3" type="ORF">IAD46_04760</name>
</gene>
<dbReference type="InterPro" id="IPR022104">
    <property type="entry name" value="DUF3644"/>
</dbReference>
<dbReference type="AlphaFoldDB" id="A0A9D1GRF9"/>
<organism evidence="3 4">
    <name type="scientific">Candidatus Pelethenecus faecipullorum</name>
    <dbReference type="NCBI Taxonomy" id="2840900"/>
    <lineage>
        <taxon>Bacteria</taxon>
        <taxon>Bacillati</taxon>
        <taxon>Mycoplasmatota</taxon>
        <taxon>Mollicutes</taxon>
        <taxon>Candidatus Pelethenecus</taxon>
    </lineage>
</organism>
<sequence length="333" mass="38982">MGSKRERKYKSKKDALIKKSREAMLAAVQIYNNPLIKFKSESFLTLAVIAWTYLMHAYYEQMGIEYRYYKLKGSRKQYVKTDYGAIKEWELSKCVKAEESPLNIAIKTNLNFIIGLRNEVEHQMTNILDQAVSAKLQACALNFNHCLTEWFGKQNGIENELVLSIQFSGIDPVKQKELSKMKGLADNVYNYISQFETELTEEILQNKEYSYKIMYIPISVNHRGQADSVVEFVKATPEMEEQVKNIVMIKESEKKKYLPKQIVKIMKEEGYIKFSITIHTNLWQNNGNSLKIPMYGSLVAGKQWYWYETWVNYVREYCKANTETLCDGKFREK</sequence>
<reference evidence="3" key="2">
    <citation type="journal article" date="2021" name="PeerJ">
        <title>Extensive microbial diversity within the chicken gut microbiome revealed by metagenomics and culture.</title>
        <authorList>
            <person name="Gilroy R."/>
            <person name="Ravi A."/>
            <person name="Getino M."/>
            <person name="Pursley I."/>
            <person name="Horton D.L."/>
            <person name="Alikhan N.F."/>
            <person name="Baker D."/>
            <person name="Gharbi K."/>
            <person name="Hall N."/>
            <person name="Watson M."/>
            <person name="Adriaenssens E.M."/>
            <person name="Foster-Nyarko E."/>
            <person name="Jarju S."/>
            <person name="Secka A."/>
            <person name="Antonio M."/>
            <person name="Oren A."/>
            <person name="Chaudhuri R.R."/>
            <person name="La Ragione R."/>
            <person name="Hildebrand F."/>
            <person name="Pallen M.J."/>
        </authorList>
    </citation>
    <scope>NUCLEOTIDE SEQUENCE</scope>
    <source>
        <strain evidence="3">ChiW17-6978</strain>
    </source>
</reference>
<evidence type="ECO:0000256" key="1">
    <source>
        <dbReference type="SAM" id="Phobius"/>
    </source>
</evidence>
<dbReference type="Proteomes" id="UP000886758">
    <property type="component" value="Unassembled WGS sequence"/>
</dbReference>
<proteinExistence type="predicted"/>
<keyword evidence="1" id="KW-0472">Membrane</keyword>